<evidence type="ECO:0000256" key="2">
    <source>
        <dbReference type="ARBA" id="ARBA00006143"/>
    </source>
</evidence>
<name>A0A1G4NUI3_9FLOR</name>
<gene>
    <name evidence="8" type="primary">dsbD</name>
    <name evidence="8" type="ORF">J0158_11</name>
</gene>
<dbReference type="InterPro" id="IPR003834">
    <property type="entry name" value="Cyt_c_assmbl_TM_dom"/>
</dbReference>
<organism evidence="8">
    <name type="scientific">Izziella formosana</name>
    <dbReference type="NCBI Taxonomy" id="1653389"/>
    <lineage>
        <taxon>Eukaryota</taxon>
        <taxon>Rhodophyta</taxon>
        <taxon>Florideophyceae</taxon>
        <taxon>Nemaliophycidae</taxon>
        <taxon>Nemaliales</taxon>
        <taxon>Liagoraceae</taxon>
        <taxon>Izziella</taxon>
    </lineage>
</organism>
<evidence type="ECO:0000256" key="5">
    <source>
        <dbReference type="ARBA" id="ARBA00023136"/>
    </source>
</evidence>
<feature type="transmembrane region" description="Helical" evidence="6">
    <location>
        <begin position="180"/>
        <end position="200"/>
    </location>
</feature>
<proteinExistence type="inferred from homology"/>
<dbReference type="EMBL" id="LT622868">
    <property type="protein sequence ID" value="SCW22274.1"/>
    <property type="molecule type" value="Genomic_DNA"/>
</dbReference>
<keyword evidence="8" id="KW-0934">Plastid</keyword>
<feature type="domain" description="Cytochrome C biogenesis protein transmembrane" evidence="7">
    <location>
        <begin position="32"/>
        <end position="202"/>
    </location>
</feature>
<dbReference type="GO" id="GO:0017004">
    <property type="term" value="P:cytochrome complex assembly"/>
    <property type="evidence" value="ECO:0007669"/>
    <property type="project" value="InterPro"/>
</dbReference>
<keyword evidence="4 6" id="KW-1133">Transmembrane helix</keyword>
<feature type="transmembrane region" description="Helical" evidence="6">
    <location>
        <begin position="212"/>
        <end position="233"/>
    </location>
</feature>
<evidence type="ECO:0000256" key="4">
    <source>
        <dbReference type="ARBA" id="ARBA00022989"/>
    </source>
</evidence>
<comment type="similarity">
    <text evidence="2">Belongs to the DsbD family.</text>
</comment>
<keyword evidence="5 6" id="KW-0472">Membrane</keyword>
<dbReference type="RefSeq" id="YP_009314020.1">
    <property type="nucleotide sequence ID" value="NC_031660.1"/>
</dbReference>
<feature type="transmembrane region" description="Helical" evidence="6">
    <location>
        <begin position="102"/>
        <end position="124"/>
    </location>
</feature>
<dbReference type="GO" id="GO:0016020">
    <property type="term" value="C:membrane"/>
    <property type="evidence" value="ECO:0007669"/>
    <property type="project" value="UniProtKB-SubCell"/>
</dbReference>
<dbReference type="AlphaFoldDB" id="A0A1G4NUI3"/>
<evidence type="ECO:0000259" key="7">
    <source>
        <dbReference type="Pfam" id="PF02683"/>
    </source>
</evidence>
<geneLocation type="chloroplast" evidence="8"/>
<evidence type="ECO:0000256" key="3">
    <source>
        <dbReference type="ARBA" id="ARBA00022692"/>
    </source>
</evidence>
<dbReference type="InterPro" id="IPR051790">
    <property type="entry name" value="Cytochrome_c-biogenesis_DsbD"/>
</dbReference>
<comment type="subcellular location">
    <subcellularLocation>
        <location evidence="1">Membrane</location>
        <topology evidence="1">Multi-pass membrane protein</topology>
    </subcellularLocation>
</comment>
<reference evidence="8" key="2">
    <citation type="submission" date="2016-10" db="EMBL/GenBank/DDBJ databases">
        <authorList>
            <person name="de Groot N.N."/>
        </authorList>
    </citation>
    <scope>NUCLEOTIDE SEQUENCE</scope>
    <source>
        <strain evidence="8">J.0158</strain>
    </source>
</reference>
<dbReference type="PANTHER" id="PTHR31272:SF9">
    <property type="entry name" value="BLL1027 PROTEIN"/>
    <property type="match status" value="1"/>
</dbReference>
<dbReference type="Pfam" id="PF02683">
    <property type="entry name" value="DsbD_TM"/>
    <property type="match status" value="1"/>
</dbReference>
<protein>
    <submittedName>
        <fullName evidence="8">Thiol:disulfi de interchange protein</fullName>
    </submittedName>
</protein>
<reference evidence="8" key="1">
    <citation type="submission" date="2016-10" db="EMBL/GenBank/DDBJ databases">
        <title>Chloroplast genomes as a tool to resolve red algal phylogenies: a case study in the Nemaliales.</title>
        <authorList>
            <person name="Costa J.F."/>
            <person name="Lin S.M."/>
            <person name="Macaya E.C."/>
            <person name="Fernandez-Garcia C."/>
            <person name="Verbruggen H."/>
        </authorList>
    </citation>
    <scope>NUCLEOTIDE SEQUENCE</scope>
    <source>
        <strain evidence="8">J.0158</strain>
    </source>
</reference>
<keyword evidence="3 6" id="KW-0812">Transmembrane</keyword>
<sequence length="240" mass="26668">MTSIILTLFSAQQEINNLLIQKLNHLSIFSFIIAFTGGLLTSVSPCIVSSIPIVAIYLNQQEYRFYHTTFLFAGILTSFLGIGISSLFIKQYTWSFLGTIPFLWPALFIVIGLGVLNIIPINVLSSNNIITSKDDHNTTVLNSYLLGTIVGVTISPCSTPITITLLAWITATQQYIEGLYLIFIYSIGYMIPLLILVLSLKNLSIVHLMSQNSYIITYIMGCITLTVGSYSLFKEFLVLL</sequence>
<feature type="transmembrane region" description="Helical" evidence="6">
    <location>
        <begin position="29"/>
        <end position="58"/>
    </location>
</feature>
<evidence type="ECO:0000313" key="8">
    <source>
        <dbReference type="EMBL" id="SCW22274.1"/>
    </source>
</evidence>
<dbReference type="GeneID" id="30000518"/>
<dbReference type="PANTHER" id="PTHR31272">
    <property type="entry name" value="CYTOCHROME C-TYPE BIOGENESIS PROTEIN HI_1454-RELATED"/>
    <property type="match status" value="1"/>
</dbReference>
<evidence type="ECO:0000256" key="1">
    <source>
        <dbReference type="ARBA" id="ARBA00004141"/>
    </source>
</evidence>
<accession>A0A1G4NUI3</accession>
<feature type="transmembrane region" description="Helical" evidence="6">
    <location>
        <begin position="70"/>
        <end position="90"/>
    </location>
</feature>
<keyword evidence="8" id="KW-0150">Chloroplast</keyword>
<evidence type="ECO:0000256" key="6">
    <source>
        <dbReference type="SAM" id="Phobius"/>
    </source>
</evidence>
<feature type="transmembrane region" description="Helical" evidence="6">
    <location>
        <begin position="144"/>
        <end position="168"/>
    </location>
</feature>